<dbReference type="EMBL" id="BMAT01000687">
    <property type="protein sequence ID" value="GFR71193.1"/>
    <property type="molecule type" value="Genomic_DNA"/>
</dbReference>
<accession>A0AAV4FET9</accession>
<dbReference type="PROSITE" id="PS50879">
    <property type="entry name" value="RNASE_H_1"/>
    <property type="match status" value="1"/>
</dbReference>
<comment type="caution">
    <text evidence="2">The sequence shown here is derived from an EMBL/GenBank/DDBJ whole genome shotgun (WGS) entry which is preliminary data.</text>
</comment>
<evidence type="ECO:0000259" key="1">
    <source>
        <dbReference type="PROSITE" id="PS50879"/>
    </source>
</evidence>
<sequence>MRTTPITQMESQAELESLPELRDTKLLAQRLKYKAQPRSKRYQRINNSKNEIRDITSSDLTAKYPKNKWIHACTDGSAKNRPANKNGGSGEHSYTHAIWKNYRKISTNYKAELEAIKEKLKVMEGVTADQSGAKVVILNDSKYVL</sequence>
<dbReference type="GO" id="GO:0003676">
    <property type="term" value="F:nucleic acid binding"/>
    <property type="evidence" value="ECO:0007669"/>
    <property type="project" value="InterPro"/>
</dbReference>
<dbReference type="GO" id="GO:0004523">
    <property type="term" value="F:RNA-DNA hybrid ribonuclease activity"/>
    <property type="evidence" value="ECO:0007669"/>
    <property type="project" value="InterPro"/>
</dbReference>
<dbReference type="InterPro" id="IPR002156">
    <property type="entry name" value="RNaseH_domain"/>
</dbReference>
<proteinExistence type="predicted"/>
<keyword evidence="3" id="KW-1185">Reference proteome</keyword>
<name>A0AAV4FET9_9GAST</name>
<organism evidence="2 3">
    <name type="scientific">Elysia marginata</name>
    <dbReference type="NCBI Taxonomy" id="1093978"/>
    <lineage>
        <taxon>Eukaryota</taxon>
        <taxon>Metazoa</taxon>
        <taxon>Spiralia</taxon>
        <taxon>Lophotrochozoa</taxon>
        <taxon>Mollusca</taxon>
        <taxon>Gastropoda</taxon>
        <taxon>Heterobranchia</taxon>
        <taxon>Euthyneura</taxon>
        <taxon>Panpulmonata</taxon>
        <taxon>Sacoglossa</taxon>
        <taxon>Placobranchoidea</taxon>
        <taxon>Plakobranchidae</taxon>
        <taxon>Elysia</taxon>
    </lineage>
</organism>
<dbReference type="AlphaFoldDB" id="A0AAV4FET9"/>
<evidence type="ECO:0000313" key="3">
    <source>
        <dbReference type="Proteomes" id="UP000762676"/>
    </source>
</evidence>
<evidence type="ECO:0000313" key="2">
    <source>
        <dbReference type="EMBL" id="GFR71193.1"/>
    </source>
</evidence>
<dbReference type="Gene3D" id="3.30.420.10">
    <property type="entry name" value="Ribonuclease H-like superfamily/Ribonuclease H"/>
    <property type="match status" value="1"/>
</dbReference>
<feature type="domain" description="RNase H type-1" evidence="1">
    <location>
        <begin position="66"/>
        <end position="145"/>
    </location>
</feature>
<protein>
    <recommendedName>
        <fullName evidence="1">RNase H type-1 domain-containing protein</fullName>
    </recommendedName>
</protein>
<dbReference type="InterPro" id="IPR036397">
    <property type="entry name" value="RNaseH_sf"/>
</dbReference>
<dbReference type="SUPFAM" id="SSF53098">
    <property type="entry name" value="Ribonuclease H-like"/>
    <property type="match status" value="1"/>
</dbReference>
<reference evidence="2 3" key="1">
    <citation type="journal article" date="2021" name="Elife">
        <title>Chloroplast acquisition without the gene transfer in kleptoplastic sea slugs, Plakobranchus ocellatus.</title>
        <authorList>
            <person name="Maeda T."/>
            <person name="Takahashi S."/>
            <person name="Yoshida T."/>
            <person name="Shimamura S."/>
            <person name="Takaki Y."/>
            <person name="Nagai Y."/>
            <person name="Toyoda A."/>
            <person name="Suzuki Y."/>
            <person name="Arimoto A."/>
            <person name="Ishii H."/>
            <person name="Satoh N."/>
            <person name="Nishiyama T."/>
            <person name="Hasebe M."/>
            <person name="Maruyama T."/>
            <person name="Minagawa J."/>
            <person name="Obokata J."/>
            <person name="Shigenobu S."/>
        </authorList>
    </citation>
    <scope>NUCLEOTIDE SEQUENCE [LARGE SCALE GENOMIC DNA]</scope>
</reference>
<dbReference type="Pfam" id="PF00075">
    <property type="entry name" value="RNase_H"/>
    <property type="match status" value="1"/>
</dbReference>
<gene>
    <name evidence="2" type="ORF">ElyMa_000347300</name>
</gene>
<dbReference type="InterPro" id="IPR012337">
    <property type="entry name" value="RNaseH-like_sf"/>
</dbReference>
<dbReference type="Proteomes" id="UP000762676">
    <property type="component" value="Unassembled WGS sequence"/>
</dbReference>